<keyword evidence="4" id="KW-1185">Reference proteome</keyword>
<evidence type="ECO:0000256" key="1">
    <source>
        <dbReference type="SAM" id="MobiDB-lite"/>
    </source>
</evidence>
<comment type="caution">
    <text evidence="3">The sequence shown here is derived from an EMBL/GenBank/DDBJ whole genome shotgun (WGS) entry which is preliminary data.</text>
</comment>
<evidence type="ECO:0000313" key="3">
    <source>
        <dbReference type="EMBL" id="KAH8023612.1"/>
    </source>
</evidence>
<dbReference type="VEuPathDB" id="VectorBase:LOC119171852"/>
<dbReference type="SUPFAM" id="SSF53098">
    <property type="entry name" value="Ribonuclease H-like"/>
    <property type="match status" value="1"/>
</dbReference>
<sequence length="105" mass="11645">MDLRQGCSQGTVSSTVPRTSTRKCHKDTGTQSGLTEACRKSHLTLKEAEDQLCSYVGGLVTPGQCPLAGSTVYMDRRFLQRDMPRLDSLLHYRIVDVSTVKELAR</sequence>
<dbReference type="Proteomes" id="UP000821866">
    <property type="component" value="Chromosome 6"/>
</dbReference>
<reference evidence="3" key="2">
    <citation type="submission" date="2021-09" db="EMBL/GenBank/DDBJ databases">
        <authorList>
            <person name="Jia N."/>
            <person name="Wang J."/>
            <person name="Shi W."/>
            <person name="Du L."/>
            <person name="Sun Y."/>
            <person name="Zhan W."/>
            <person name="Jiang J."/>
            <person name="Wang Q."/>
            <person name="Zhang B."/>
            <person name="Ji P."/>
            <person name="Sakyi L.B."/>
            <person name="Cui X."/>
            <person name="Yuan T."/>
            <person name="Jiang B."/>
            <person name="Yang W."/>
            <person name="Lam T.T.-Y."/>
            <person name="Chang Q."/>
            <person name="Ding S."/>
            <person name="Wang X."/>
            <person name="Zhu J."/>
            <person name="Ruan X."/>
            <person name="Zhao L."/>
            <person name="Wei J."/>
            <person name="Que T."/>
            <person name="Du C."/>
            <person name="Cheng J."/>
            <person name="Dai P."/>
            <person name="Han X."/>
            <person name="Huang E."/>
            <person name="Gao Y."/>
            <person name="Liu J."/>
            <person name="Shao H."/>
            <person name="Ye R."/>
            <person name="Li L."/>
            <person name="Wei W."/>
            <person name="Wang X."/>
            <person name="Wang C."/>
            <person name="Huo Q."/>
            <person name="Li W."/>
            <person name="Guo W."/>
            <person name="Chen H."/>
            <person name="Chen S."/>
            <person name="Zhou L."/>
            <person name="Zhou L."/>
            <person name="Ni X."/>
            <person name="Tian J."/>
            <person name="Zhou Y."/>
            <person name="Sheng Y."/>
            <person name="Liu T."/>
            <person name="Pan Y."/>
            <person name="Xia L."/>
            <person name="Li J."/>
            <person name="Zhao F."/>
            <person name="Cao W."/>
        </authorList>
    </citation>
    <scope>NUCLEOTIDE SEQUENCE</scope>
    <source>
        <strain evidence="3">Rmic-2018</strain>
        <tissue evidence="3">Larvae</tissue>
    </source>
</reference>
<gene>
    <name evidence="3" type="ORF">HPB51_014861</name>
</gene>
<dbReference type="GO" id="GO:0003676">
    <property type="term" value="F:nucleic acid binding"/>
    <property type="evidence" value="ECO:0007669"/>
    <property type="project" value="InterPro"/>
</dbReference>
<proteinExistence type="predicted"/>
<feature type="domain" description="Exonuclease" evidence="2">
    <location>
        <begin position="32"/>
        <end position="105"/>
    </location>
</feature>
<organism evidence="3 4">
    <name type="scientific">Rhipicephalus microplus</name>
    <name type="common">Cattle tick</name>
    <name type="synonym">Boophilus microplus</name>
    <dbReference type="NCBI Taxonomy" id="6941"/>
    <lineage>
        <taxon>Eukaryota</taxon>
        <taxon>Metazoa</taxon>
        <taxon>Ecdysozoa</taxon>
        <taxon>Arthropoda</taxon>
        <taxon>Chelicerata</taxon>
        <taxon>Arachnida</taxon>
        <taxon>Acari</taxon>
        <taxon>Parasitiformes</taxon>
        <taxon>Ixodida</taxon>
        <taxon>Ixodoidea</taxon>
        <taxon>Ixodidae</taxon>
        <taxon>Rhipicephalinae</taxon>
        <taxon>Rhipicephalus</taxon>
        <taxon>Boophilus</taxon>
    </lineage>
</organism>
<name>A0A9J6DNJ5_RHIMP</name>
<dbReference type="Gene3D" id="3.30.420.10">
    <property type="entry name" value="Ribonuclease H-like superfamily/Ribonuclease H"/>
    <property type="match status" value="1"/>
</dbReference>
<evidence type="ECO:0000313" key="4">
    <source>
        <dbReference type="Proteomes" id="UP000821866"/>
    </source>
</evidence>
<protein>
    <recommendedName>
        <fullName evidence="2">Exonuclease domain-containing protein</fullName>
    </recommendedName>
</protein>
<reference evidence="3" key="1">
    <citation type="journal article" date="2020" name="Cell">
        <title>Large-Scale Comparative Analyses of Tick Genomes Elucidate Their Genetic Diversity and Vector Capacities.</title>
        <authorList>
            <consortium name="Tick Genome and Microbiome Consortium (TIGMIC)"/>
            <person name="Jia N."/>
            <person name="Wang J."/>
            <person name="Shi W."/>
            <person name="Du L."/>
            <person name="Sun Y."/>
            <person name="Zhan W."/>
            <person name="Jiang J.F."/>
            <person name="Wang Q."/>
            <person name="Zhang B."/>
            <person name="Ji P."/>
            <person name="Bell-Sakyi L."/>
            <person name="Cui X.M."/>
            <person name="Yuan T.T."/>
            <person name="Jiang B.G."/>
            <person name="Yang W.F."/>
            <person name="Lam T.T."/>
            <person name="Chang Q.C."/>
            <person name="Ding S.J."/>
            <person name="Wang X.J."/>
            <person name="Zhu J.G."/>
            <person name="Ruan X.D."/>
            <person name="Zhao L."/>
            <person name="Wei J.T."/>
            <person name="Ye R.Z."/>
            <person name="Que T.C."/>
            <person name="Du C.H."/>
            <person name="Zhou Y.H."/>
            <person name="Cheng J.X."/>
            <person name="Dai P.F."/>
            <person name="Guo W.B."/>
            <person name="Han X.H."/>
            <person name="Huang E.J."/>
            <person name="Li L.F."/>
            <person name="Wei W."/>
            <person name="Gao Y.C."/>
            <person name="Liu J.Z."/>
            <person name="Shao H.Z."/>
            <person name="Wang X."/>
            <person name="Wang C.C."/>
            <person name="Yang T.C."/>
            <person name="Huo Q.B."/>
            <person name="Li W."/>
            <person name="Chen H.Y."/>
            <person name="Chen S.E."/>
            <person name="Zhou L.G."/>
            <person name="Ni X.B."/>
            <person name="Tian J.H."/>
            <person name="Sheng Y."/>
            <person name="Liu T."/>
            <person name="Pan Y.S."/>
            <person name="Xia L.Y."/>
            <person name="Li J."/>
            <person name="Zhao F."/>
            <person name="Cao W.C."/>
        </authorList>
    </citation>
    <scope>NUCLEOTIDE SEQUENCE</scope>
    <source>
        <strain evidence="3">Rmic-2018</strain>
    </source>
</reference>
<dbReference type="EMBL" id="JABSTU010000008">
    <property type="protein sequence ID" value="KAH8023612.1"/>
    <property type="molecule type" value="Genomic_DNA"/>
</dbReference>
<evidence type="ECO:0000259" key="2">
    <source>
        <dbReference type="Pfam" id="PF00929"/>
    </source>
</evidence>
<dbReference type="AlphaFoldDB" id="A0A9J6DNJ5"/>
<feature type="region of interest" description="Disordered" evidence="1">
    <location>
        <begin position="1"/>
        <end position="32"/>
    </location>
</feature>
<dbReference type="Pfam" id="PF00929">
    <property type="entry name" value="RNase_T"/>
    <property type="match status" value="1"/>
</dbReference>
<feature type="compositionally biased region" description="Polar residues" evidence="1">
    <location>
        <begin position="1"/>
        <end position="10"/>
    </location>
</feature>
<dbReference type="InterPro" id="IPR036397">
    <property type="entry name" value="RNaseH_sf"/>
</dbReference>
<dbReference type="InterPro" id="IPR013520">
    <property type="entry name" value="Ribonucl_H"/>
</dbReference>
<dbReference type="InterPro" id="IPR012337">
    <property type="entry name" value="RNaseH-like_sf"/>
</dbReference>
<accession>A0A9J6DNJ5</accession>